<keyword evidence="2" id="KW-0732">Signal</keyword>
<organism evidence="3">
    <name type="scientific">Phakopsora pachyrhizi</name>
    <name type="common">Asian soybean rust disease fungus</name>
    <dbReference type="NCBI Taxonomy" id="170000"/>
    <lineage>
        <taxon>Eukaryota</taxon>
        <taxon>Fungi</taxon>
        <taxon>Dikarya</taxon>
        <taxon>Basidiomycota</taxon>
        <taxon>Pucciniomycotina</taxon>
        <taxon>Pucciniomycetes</taxon>
        <taxon>Pucciniales</taxon>
        <taxon>Phakopsoraceae</taxon>
        <taxon>Phakopsora</taxon>
    </lineage>
</organism>
<reference evidence="3" key="1">
    <citation type="submission" date="2015-07" db="EMBL/GenBank/DDBJ databases">
        <title>Elucidating the P. pachyrhizi secretome and potential effectors.</title>
        <authorList>
            <person name="de Carvalho M.C.C.G."/>
            <person name="Nascimento L.C."/>
            <person name="Darben L.M."/>
            <person name="Polizel-Podanosqui A.M."/>
            <person name="Lopes-Caitar V.S."/>
            <person name="Rocha C.S."/>
            <person name="Qi M."/>
            <person name="Carazolle M."/>
            <person name="Kuwahara M.K."/>
            <person name="Pereira G.A.G."/>
            <person name="Abdelnoor R.V."/>
            <person name="Whitham S.A."/>
            <person name="Marcelino-Guimaraes F.C."/>
        </authorList>
    </citation>
    <scope>NUCLEOTIDE SEQUENCE</scope>
</reference>
<feature type="signal peptide" evidence="2">
    <location>
        <begin position="1"/>
        <end position="16"/>
    </location>
</feature>
<proteinExistence type="evidence at transcript level"/>
<evidence type="ECO:0008006" key="4">
    <source>
        <dbReference type="Google" id="ProtNLM"/>
    </source>
</evidence>
<dbReference type="EMBL" id="KT246665">
    <property type="protein sequence ID" value="ALL40756.1"/>
    <property type="molecule type" value="mRNA"/>
</dbReference>
<protein>
    <recommendedName>
        <fullName evidence="4">Secreted protein</fullName>
    </recommendedName>
</protein>
<feature type="chain" id="PRO_5006588988" description="Secreted protein" evidence="2">
    <location>
        <begin position="17"/>
        <end position="99"/>
    </location>
</feature>
<name>A0A0S1MIQ9_PHAPC</name>
<sequence>MFLSIFIFFSIAISTGNLELRCGTHSSKTTSRLTSSAQKPFFLNLGHLNTSSSIFFKQSDSLTCVHIRLRWRARRCRQTDGRSREASVQGDRQKILSPR</sequence>
<feature type="region of interest" description="Disordered" evidence="1">
    <location>
        <begin position="80"/>
        <end position="99"/>
    </location>
</feature>
<evidence type="ECO:0000313" key="3">
    <source>
        <dbReference type="EMBL" id="ALL40756.1"/>
    </source>
</evidence>
<evidence type="ECO:0000256" key="2">
    <source>
        <dbReference type="SAM" id="SignalP"/>
    </source>
</evidence>
<evidence type="ECO:0000256" key="1">
    <source>
        <dbReference type="SAM" id="MobiDB-lite"/>
    </source>
</evidence>
<accession>A0A0S1MIQ9</accession>
<dbReference type="AlphaFoldDB" id="A0A0S1MIQ9"/>